<protein>
    <submittedName>
        <fullName evidence="2">Uncharacterized protein</fullName>
    </submittedName>
</protein>
<name>A0A2T3W361_9DEIO</name>
<dbReference type="AlphaFoldDB" id="A0A2T3W361"/>
<evidence type="ECO:0000256" key="1">
    <source>
        <dbReference type="SAM" id="SignalP"/>
    </source>
</evidence>
<proteinExistence type="predicted"/>
<sequence>MKKLPFFLLCLTGVASAAPANCDTTLIYGMVNLNYQEQAVFPNEPKQRSIALASLTKPLAICGFTITNNAKAGILTIKAPSIEALGQILSRNVIGSNINQSVILATVDGTQRPIGLFNLELSRLIGNNAAAHSTTYDHGNLAVAVTANGGKLFPLLYNGTTQLAWLPDQLTTLDFYAASTHTLVWQRLNLNFTTKTLTVYKKARIPGN</sequence>
<reference evidence="2 3" key="1">
    <citation type="submission" date="2018-03" db="EMBL/GenBank/DDBJ databases">
        <title>Draft genome of Deinococcus sp. OD32.</title>
        <authorList>
            <person name="Wang X.-P."/>
            <person name="Du Z.-J."/>
        </authorList>
    </citation>
    <scope>NUCLEOTIDE SEQUENCE [LARGE SCALE GENOMIC DNA]</scope>
    <source>
        <strain evidence="2 3">OD32</strain>
    </source>
</reference>
<feature type="chain" id="PRO_5015551338" evidence="1">
    <location>
        <begin position="18"/>
        <end position="208"/>
    </location>
</feature>
<evidence type="ECO:0000313" key="2">
    <source>
        <dbReference type="EMBL" id="PTA66336.1"/>
    </source>
</evidence>
<comment type="caution">
    <text evidence="2">The sequence shown here is derived from an EMBL/GenBank/DDBJ whole genome shotgun (WGS) entry which is preliminary data.</text>
</comment>
<gene>
    <name evidence="2" type="ORF">C8263_18510</name>
</gene>
<feature type="signal peptide" evidence="1">
    <location>
        <begin position="1"/>
        <end position="17"/>
    </location>
</feature>
<evidence type="ECO:0000313" key="3">
    <source>
        <dbReference type="Proteomes" id="UP000240317"/>
    </source>
</evidence>
<organism evidence="2 3">
    <name type="scientific">Deinococcus arcticus</name>
    <dbReference type="NCBI Taxonomy" id="2136176"/>
    <lineage>
        <taxon>Bacteria</taxon>
        <taxon>Thermotogati</taxon>
        <taxon>Deinococcota</taxon>
        <taxon>Deinococci</taxon>
        <taxon>Deinococcales</taxon>
        <taxon>Deinococcaceae</taxon>
        <taxon>Deinococcus</taxon>
    </lineage>
</organism>
<keyword evidence="3" id="KW-1185">Reference proteome</keyword>
<dbReference type="EMBL" id="PYSV01000041">
    <property type="protein sequence ID" value="PTA66336.1"/>
    <property type="molecule type" value="Genomic_DNA"/>
</dbReference>
<keyword evidence="1" id="KW-0732">Signal</keyword>
<dbReference type="RefSeq" id="WP_107139594.1">
    <property type="nucleotide sequence ID" value="NZ_PYSV01000041.1"/>
</dbReference>
<accession>A0A2T3W361</accession>
<dbReference type="Proteomes" id="UP000240317">
    <property type="component" value="Unassembled WGS sequence"/>
</dbReference>